<dbReference type="GO" id="GO:0008289">
    <property type="term" value="F:lipid binding"/>
    <property type="evidence" value="ECO:0007669"/>
    <property type="project" value="InterPro"/>
</dbReference>
<dbReference type="PROSITE" id="PS50848">
    <property type="entry name" value="START"/>
    <property type="match status" value="1"/>
</dbReference>
<dbReference type="CDD" id="cd08876">
    <property type="entry name" value="START_1"/>
    <property type="match status" value="1"/>
</dbReference>
<dbReference type="PANTHER" id="PTHR19308">
    <property type="entry name" value="PHOSPHATIDYLCHOLINE TRANSFER PROTEIN"/>
    <property type="match status" value="1"/>
</dbReference>
<evidence type="ECO:0000259" key="1">
    <source>
        <dbReference type="PROSITE" id="PS50848"/>
    </source>
</evidence>
<reference evidence="2" key="2">
    <citation type="submission" date="2020-09" db="EMBL/GenBank/DDBJ databases">
        <authorList>
            <person name="Sun Q."/>
            <person name="Zhou Y."/>
        </authorList>
    </citation>
    <scope>NUCLEOTIDE SEQUENCE</scope>
    <source>
        <strain evidence="2">CGMCC 1.15448</strain>
    </source>
</reference>
<dbReference type="InterPro" id="IPR051213">
    <property type="entry name" value="START_lipid_transfer"/>
</dbReference>
<reference evidence="2" key="1">
    <citation type="journal article" date="2014" name="Int. J. Syst. Evol. Microbiol.">
        <title>Complete genome sequence of Corynebacterium casei LMG S-19264T (=DSM 44701T), isolated from a smear-ripened cheese.</title>
        <authorList>
            <consortium name="US DOE Joint Genome Institute (JGI-PGF)"/>
            <person name="Walter F."/>
            <person name="Albersmeier A."/>
            <person name="Kalinowski J."/>
            <person name="Ruckert C."/>
        </authorList>
    </citation>
    <scope>NUCLEOTIDE SEQUENCE</scope>
    <source>
        <strain evidence="2">CGMCC 1.15448</strain>
    </source>
</reference>
<dbReference type="InterPro" id="IPR002913">
    <property type="entry name" value="START_lipid-bd_dom"/>
</dbReference>
<sequence>MIPRLTSCFSIASRFIRAASLIAIAVLLLAAGITAHAQSDWELRTEKKALKVYTRTFPGSKFKAIKVELELDATLSQLVAVILDVKTATEWVYAAKSAVLIKQVSPAELYYYSEVRLPWPLSNRDFIARLIVSQDPYTRVVTIDGPTVPDLVPEKKDIVRVKQSEGRWIITPVAKNHIRVEYTLRTDPGGDIPAWLFNLFVTRGPVESFENLQQQLKKPVYSNVKLPFIVEYLE</sequence>
<comment type="caution">
    <text evidence="2">The sequence shown here is derived from an EMBL/GenBank/DDBJ whole genome shotgun (WGS) entry which is preliminary data.</text>
</comment>
<evidence type="ECO:0000313" key="2">
    <source>
        <dbReference type="EMBL" id="GGB00824.1"/>
    </source>
</evidence>
<protein>
    <recommendedName>
        <fullName evidence="1">START domain-containing protein</fullName>
    </recommendedName>
</protein>
<evidence type="ECO:0000313" key="3">
    <source>
        <dbReference type="Proteomes" id="UP000607559"/>
    </source>
</evidence>
<dbReference type="RefSeq" id="WP_188932040.1">
    <property type="nucleotide sequence ID" value="NZ_BMJC01000002.1"/>
</dbReference>
<dbReference type="PANTHER" id="PTHR19308:SF14">
    <property type="entry name" value="START DOMAIN-CONTAINING PROTEIN"/>
    <property type="match status" value="1"/>
</dbReference>
<dbReference type="InterPro" id="IPR028347">
    <property type="entry name" value="START_dom_prot"/>
</dbReference>
<keyword evidence="3" id="KW-1185">Reference proteome</keyword>
<dbReference type="Pfam" id="PF01852">
    <property type="entry name" value="START"/>
    <property type="match status" value="1"/>
</dbReference>
<dbReference type="Proteomes" id="UP000607559">
    <property type="component" value="Unassembled WGS sequence"/>
</dbReference>
<proteinExistence type="predicted"/>
<feature type="domain" description="START" evidence="1">
    <location>
        <begin position="41"/>
        <end position="221"/>
    </location>
</feature>
<dbReference type="InterPro" id="IPR023393">
    <property type="entry name" value="START-like_dom_sf"/>
</dbReference>
<dbReference type="EMBL" id="BMJC01000002">
    <property type="protein sequence ID" value="GGB00824.1"/>
    <property type="molecule type" value="Genomic_DNA"/>
</dbReference>
<dbReference type="GO" id="GO:0005737">
    <property type="term" value="C:cytoplasm"/>
    <property type="evidence" value="ECO:0007669"/>
    <property type="project" value="UniProtKB-ARBA"/>
</dbReference>
<gene>
    <name evidence="2" type="ORF">GCM10011511_25140</name>
</gene>
<dbReference type="Gene3D" id="3.30.530.20">
    <property type="match status" value="1"/>
</dbReference>
<dbReference type="PIRSF" id="PIRSF039033">
    <property type="entry name" value="START_dom"/>
    <property type="match status" value="1"/>
</dbReference>
<dbReference type="AlphaFoldDB" id="A0A8J2UDH9"/>
<name>A0A8J2UDH9_9BACT</name>
<dbReference type="SMART" id="SM00234">
    <property type="entry name" value="START"/>
    <property type="match status" value="1"/>
</dbReference>
<accession>A0A8J2UDH9</accession>
<dbReference type="SUPFAM" id="SSF55961">
    <property type="entry name" value="Bet v1-like"/>
    <property type="match status" value="1"/>
</dbReference>
<organism evidence="2 3">
    <name type="scientific">Puia dinghuensis</name>
    <dbReference type="NCBI Taxonomy" id="1792502"/>
    <lineage>
        <taxon>Bacteria</taxon>
        <taxon>Pseudomonadati</taxon>
        <taxon>Bacteroidota</taxon>
        <taxon>Chitinophagia</taxon>
        <taxon>Chitinophagales</taxon>
        <taxon>Chitinophagaceae</taxon>
        <taxon>Puia</taxon>
    </lineage>
</organism>